<gene>
    <name evidence="3" type="ORF">BASA50_003200</name>
</gene>
<dbReference type="InterPro" id="IPR027417">
    <property type="entry name" value="P-loop_NTPase"/>
</dbReference>
<sequence length="198" mass="22572">MAYHRQSTYVREFKLVVVGGGGVGKSALTIQYIQEHFVDEYDPTIEDSYRKQTVIDGEVAMLDVLDTAGQEEYSAMRGEGFMCVYSVTSRSSFEEIEPYFRQILRVKDTEGYPIIIVANKADLTHERVITSAEGQALSSKLNAHYIETSAKENFNVHEAFHALVREIRYHNQPSQVSKRMNTTARVPKERRTPTCKIL</sequence>
<dbReference type="Proteomes" id="UP001648503">
    <property type="component" value="Unassembled WGS sequence"/>
</dbReference>
<dbReference type="InterPro" id="IPR001806">
    <property type="entry name" value="Small_GTPase"/>
</dbReference>
<evidence type="ECO:0000313" key="4">
    <source>
        <dbReference type="Proteomes" id="UP001648503"/>
    </source>
</evidence>
<evidence type="ECO:0000256" key="2">
    <source>
        <dbReference type="ARBA" id="ARBA00023134"/>
    </source>
</evidence>
<keyword evidence="4" id="KW-1185">Reference proteome</keyword>
<dbReference type="CDD" id="cd00876">
    <property type="entry name" value="Ras"/>
    <property type="match status" value="1"/>
</dbReference>
<dbReference type="PRINTS" id="PR00449">
    <property type="entry name" value="RASTRNSFRMNG"/>
</dbReference>
<protein>
    <recommendedName>
        <fullName evidence="5">Ras-like protein</fullName>
    </recommendedName>
</protein>
<reference evidence="3 4" key="1">
    <citation type="submission" date="2021-02" db="EMBL/GenBank/DDBJ databases">
        <title>Variation within the Batrachochytrium salamandrivorans European outbreak.</title>
        <authorList>
            <person name="Kelly M."/>
            <person name="Pasmans F."/>
            <person name="Shea T.P."/>
            <person name="Munoz J.F."/>
            <person name="Carranza S."/>
            <person name="Cuomo C.A."/>
            <person name="Martel A."/>
        </authorList>
    </citation>
    <scope>NUCLEOTIDE SEQUENCE [LARGE SCALE GENOMIC DNA]</scope>
    <source>
        <strain evidence="3 4">AMFP18/2</strain>
    </source>
</reference>
<comment type="caution">
    <text evidence="3">The sequence shown here is derived from an EMBL/GenBank/DDBJ whole genome shotgun (WGS) entry which is preliminary data.</text>
</comment>
<dbReference type="PROSITE" id="PS51421">
    <property type="entry name" value="RAS"/>
    <property type="match status" value="1"/>
</dbReference>
<proteinExistence type="predicted"/>
<dbReference type="Pfam" id="PF00071">
    <property type="entry name" value="Ras"/>
    <property type="match status" value="1"/>
</dbReference>
<dbReference type="PANTHER" id="PTHR24070">
    <property type="entry name" value="RAS, DI-RAS, AND RHEB FAMILY MEMBERS OF SMALL GTPASE SUPERFAMILY"/>
    <property type="match status" value="1"/>
</dbReference>
<dbReference type="PROSITE" id="PS51420">
    <property type="entry name" value="RHO"/>
    <property type="match status" value="1"/>
</dbReference>
<evidence type="ECO:0000313" key="3">
    <source>
        <dbReference type="EMBL" id="KAH6599172.1"/>
    </source>
</evidence>
<dbReference type="InterPro" id="IPR005225">
    <property type="entry name" value="Small_GTP-bd"/>
</dbReference>
<dbReference type="NCBIfam" id="TIGR00231">
    <property type="entry name" value="small_GTP"/>
    <property type="match status" value="1"/>
</dbReference>
<dbReference type="SUPFAM" id="SSF52540">
    <property type="entry name" value="P-loop containing nucleoside triphosphate hydrolases"/>
    <property type="match status" value="1"/>
</dbReference>
<organism evidence="3 4">
    <name type="scientific">Batrachochytrium salamandrivorans</name>
    <dbReference type="NCBI Taxonomy" id="1357716"/>
    <lineage>
        <taxon>Eukaryota</taxon>
        <taxon>Fungi</taxon>
        <taxon>Fungi incertae sedis</taxon>
        <taxon>Chytridiomycota</taxon>
        <taxon>Chytridiomycota incertae sedis</taxon>
        <taxon>Chytridiomycetes</taxon>
        <taxon>Rhizophydiales</taxon>
        <taxon>Rhizophydiales incertae sedis</taxon>
        <taxon>Batrachochytrium</taxon>
    </lineage>
</organism>
<dbReference type="PROSITE" id="PS51419">
    <property type="entry name" value="RAB"/>
    <property type="match status" value="1"/>
</dbReference>
<accession>A0ABQ8FKD1</accession>
<dbReference type="SMART" id="SM00173">
    <property type="entry name" value="RAS"/>
    <property type="match status" value="1"/>
</dbReference>
<dbReference type="Gene3D" id="3.40.50.300">
    <property type="entry name" value="P-loop containing nucleotide triphosphate hydrolases"/>
    <property type="match status" value="1"/>
</dbReference>
<dbReference type="SMART" id="SM00175">
    <property type="entry name" value="RAB"/>
    <property type="match status" value="1"/>
</dbReference>
<evidence type="ECO:0000256" key="1">
    <source>
        <dbReference type="ARBA" id="ARBA00022741"/>
    </source>
</evidence>
<evidence type="ECO:0008006" key="5">
    <source>
        <dbReference type="Google" id="ProtNLM"/>
    </source>
</evidence>
<dbReference type="EMBL" id="JAFCIX010000076">
    <property type="protein sequence ID" value="KAH6599172.1"/>
    <property type="molecule type" value="Genomic_DNA"/>
</dbReference>
<name>A0ABQ8FKD1_9FUNG</name>
<dbReference type="SMART" id="SM00174">
    <property type="entry name" value="RHO"/>
    <property type="match status" value="1"/>
</dbReference>
<dbReference type="InterPro" id="IPR020849">
    <property type="entry name" value="Small_GTPase_Ras-type"/>
</dbReference>
<keyword evidence="1" id="KW-0547">Nucleotide-binding</keyword>
<keyword evidence="2" id="KW-0342">GTP-binding</keyword>